<gene>
    <name evidence="1" type="ORF">ABWK59_19180</name>
</gene>
<evidence type="ECO:0000313" key="1">
    <source>
        <dbReference type="EMBL" id="XCM80882.1"/>
    </source>
</evidence>
<sequence>MRGWLKLLIGVAVLLGLLAGADRLAVGVAEDEAADRLVSSGHLSARPEVSIEGFPFLTQAVSGEFDGVRLSGAGMTVTGAGQKVALQSFRAHLAGVKVDGDYRGASVRSGSGEGLVGYADAARLVPGGQGVQLEYGGPGRMKATFPLGVSATGEVRRAKNAVTLENLQFSGAAAKLGKLPATLSLSLSELPAGMELSGVSPEPSGLRLEFKGENVRLIG</sequence>
<dbReference type="AlphaFoldDB" id="A0AAU8JWX9"/>
<dbReference type="Pfam" id="PF11209">
    <property type="entry name" value="LmeA"/>
    <property type="match status" value="1"/>
</dbReference>
<reference evidence="1" key="1">
    <citation type="submission" date="2024-06" db="EMBL/GenBank/DDBJ databases">
        <title>The genome sequences of Kitasatospora sp. strain HUAS MG31.</title>
        <authorList>
            <person name="Mo P."/>
        </authorList>
    </citation>
    <scope>NUCLEOTIDE SEQUENCE</scope>
    <source>
        <strain evidence="1">HUAS MG31</strain>
    </source>
</reference>
<dbReference type="KEGG" id="kcm:ABWK59_19180"/>
<protein>
    <submittedName>
        <fullName evidence="1">DUF2993 domain-containing protein</fullName>
    </submittedName>
</protein>
<organism evidence="1">
    <name type="scientific">Kitasatospora camelliae</name>
    <dbReference type="NCBI Taxonomy" id="3156397"/>
    <lineage>
        <taxon>Bacteria</taxon>
        <taxon>Bacillati</taxon>
        <taxon>Actinomycetota</taxon>
        <taxon>Actinomycetes</taxon>
        <taxon>Kitasatosporales</taxon>
        <taxon>Streptomycetaceae</taxon>
        <taxon>Kitasatospora</taxon>
    </lineage>
</organism>
<dbReference type="InterPro" id="IPR021373">
    <property type="entry name" value="DUF2993"/>
</dbReference>
<proteinExistence type="predicted"/>
<dbReference type="RefSeq" id="WP_354641817.1">
    <property type="nucleotide sequence ID" value="NZ_CP159872.1"/>
</dbReference>
<name>A0AAU8JWX9_9ACTN</name>
<dbReference type="EMBL" id="CP159872">
    <property type="protein sequence ID" value="XCM80882.1"/>
    <property type="molecule type" value="Genomic_DNA"/>
</dbReference>
<accession>A0AAU8JWX9</accession>